<organism evidence="1">
    <name type="scientific">Citrobacter freundii</name>
    <dbReference type="NCBI Taxonomy" id="546"/>
    <lineage>
        <taxon>Bacteria</taxon>
        <taxon>Pseudomonadati</taxon>
        <taxon>Pseudomonadota</taxon>
        <taxon>Gammaproteobacteria</taxon>
        <taxon>Enterobacterales</taxon>
        <taxon>Enterobacteriaceae</taxon>
        <taxon>Citrobacter</taxon>
        <taxon>Citrobacter freundii complex</taxon>
    </lineage>
</organism>
<sequence>MKFHLGVMDIPYENESTTTGDVAEILEGKYHIMQVFFDRYGEDIARLMSNDLAAGLENLLAGAPIPSDPFAESMSQVHHLFVAFLDNAEMNGAEGVPTARALEGISKRFKNKKGEPRPSFIDTGMFQASMRAWVSGVLNAFPQ</sequence>
<evidence type="ECO:0000313" key="1">
    <source>
        <dbReference type="EMBL" id="HAT3897174.1"/>
    </source>
</evidence>
<reference evidence="1" key="2">
    <citation type="submission" date="2020-09" db="EMBL/GenBank/DDBJ databases">
        <authorList>
            <consortium name="NCBI Pathogen Detection Project"/>
        </authorList>
    </citation>
    <scope>NUCLEOTIDE SEQUENCE</scope>
    <source>
        <strain evidence="1">O50</strain>
    </source>
</reference>
<proteinExistence type="predicted"/>
<reference evidence="1" key="1">
    <citation type="journal article" date="2018" name="Genome Biol.">
        <title>SKESA: strategic k-mer extension for scrupulous assemblies.</title>
        <authorList>
            <person name="Souvorov A."/>
            <person name="Agarwala R."/>
            <person name="Lipman D.J."/>
        </authorList>
    </citation>
    <scope>NUCLEOTIDE SEQUENCE</scope>
    <source>
        <strain evidence="1">O50</strain>
    </source>
</reference>
<dbReference type="RefSeq" id="WP_275222805.1">
    <property type="nucleotide sequence ID" value="NZ_JAQPDQ010000015.1"/>
</dbReference>
<dbReference type="EMBL" id="DACSXJ010000007">
    <property type="protein sequence ID" value="HAT3897174.1"/>
    <property type="molecule type" value="Genomic_DNA"/>
</dbReference>
<protein>
    <submittedName>
        <fullName evidence="1">Uncharacterized protein</fullName>
    </submittedName>
</protein>
<name>A0A8H9QBF7_CITFR</name>
<gene>
    <name evidence="1" type="ORF">I9Y29_001587</name>
</gene>
<dbReference type="AlphaFoldDB" id="A0A8H9QBF7"/>
<accession>A0A8H9QBF7</accession>
<comment type="caution">
    <text evidence="1">The sequence shown here is derived from an EMBL/GenBank/DDBJ whole genome shotgun (WGS) entry which is preliminary data.</text>
</comment>
<dbReference type="Proteomes" id="UP000855471">
    <property type="component" value="Unassembled WGS sequence"/>
</dbReference>